<name>A0ABP9YGY3_9FUNG</name>
<evidence type="ECO:0000313" key="2">
    <source>
        <dbReference type="EMBL" id="GAA5806218.1"/>
    </source>
</evidence>
<evidence type="ECO:0000313" key="3">
    <source>
        <dbReference type="Proteomes" id="UP001476247"/>
    </source>
</evidence>
<dbReference type="Proteomes" id="UP001476247">
    <property type="component" value="Unassembled WGS sequence"/>
</dbReference>
<proteinExistence type="predicted"/>
<organism evidence="2 3">
    <name type="scientific">Helicostylum pulchrum</name>
    <dbReference type="NCBI Taxonomy" id="562976"/>
    <lineage>
        <taxon>Eukaryota</taxon>
        <taxon>Fungi</taxon>
        <taxon>Fungi incertae sedis</taxon>
        <taxon>Mucoromycota</taxon>
        <taxon>Mucoromycotina</taxon>
        <taxon>Mucoromycetes</taxon>
        <taxon>Mucorales</taxon>
        <taxon>Mucorineae</taxon>
        <taxon>Mucoraceae</taxon>
        <taxon>Helicostylum</taxon>
    </lineage>
</organism>
<comment type="caution">
    <text evidence="2">The sequence shown here is derived from an EMBL/GenBank/DDBJ whole genome shotgun (WGS) entry which is preliminary data.</text>
</comment>
<sequence>MSSPGEKRNQSEGTEAQAKTKRKIQRQPPFDAQWCLENVGKLDLKSFALHIGLTDKTKALTRYRNIIRKWINDDATKKKLLSDLKTWLATVDSTAFWQEQSRTRTLANSRAACSAFVDKMITEETPNAQTPLNDKVDQVGNMEEEDEESEGDASAASNKDMTDLFQKYCEHIDTIKRPLYLESSLKELLAVAGILFLAPMDHSPEMIKVFGQKTLDNACKEVLDELIPANTPKISDKEFLEVTKTINSVDNKEISVRDAKRDLLRLASTINSTIGNVVEGLANL</sequence>
<feature type="region of interest" description="Disordered" evidence="1">
    <location>
        <begin position="1"/>
        <end position="26"/>
    </location>
</feature>
<reference evidence="2 3" key="1">
    <citation type="submission" date="2024-04" db="EMBL/GenBank/DDBJ databases">
        <title>genome sequences of Mucor flavus KT1a and Helicostylum pulchrum KT1b strains isolation_sourced from the surface of a dry-aged beef.</title>
        <authorList>
            <person name="Toyotome T."/>
            <person name="Hosono M."/>
            <person name="Torimaru M."/>
            <person name="Fukuda K."/>
            <person name="Mikami N."/>
        </authorList>
    </citation>
    <scope>NUCLEOTIDE SEQUENCE [LARGE SCALE GENOMIC DNA]</scope>
    <source>
        <strain evidence="2 3">KT1b</strain>
    </source>
</reference>
<accession>A0ABP9YGY3</accession>
<evidence type="ECO:0000256" key="1">
    <source>
        <dbReference type="SAM" id="MobiDB-lite"/>
    </source>
</evidence>
<keyword evidence="3" id="KW-1185">Reference proteome</keyword>
<feature type="compositionally biased region" description="Basic and acidic residues" evidence="1">
    <location>
        <begin position="1"/>
        <end position="10"/>
    </location>
</feature>
<protein>
    <submittedName>
        <fullName evidence="2">Uncharacterized protein</fullName>
    </submittedName>
</protein>
<gene>
    <name evidence="2" type="ORF">HPULCUR_011749</name>
</gene>
<dbReference type="EMBL" id="BAABUJ010000059">
    <property type="protein sequence ID" value="GAA5806218.1"/>
    <property type="molecule type" value="Genomic_DNA"/>
</dbReference>